<gene>
    <name evidence="1" type="ORF">D0T11_18610</name>
</gene>
<protein>
    <recommendedName>
        <fullName evidence="3">LysM domain-containing protein</fullName>
    </recommendedName>
</protein>
<evidence type="ECO:0000313" key="1">
    <source>
        <dbReference type="EMBL" id="RIY06453.1"/>
    </source>
</evidence>
<evidence type="ECO:0000313" key="2">
    <source>
        <dbReference type="Proteomes" id="UP000284250"/>
    </source>
</evidence>
<proteinExistence type="predicted"/>
<dbReference type="EMBL" id="QYCN01000040">
    <property type="protein sequence ID" value="RIY06453.1"/>
    <property type="molecule type" value="Genomic_DNA"/>
</dbReference>
<comment type="caution">
    <text evidence="1">The sequence shown here is derived from an EMBL/GenBank/DDBJ whole genome shotgun (WGS) entry which is preliminary data.</text>
</comment>
<dbReference type="AlphaFoldDB" id="A0A418QML2"/>
<name>A0A418QML2_9BACT</name>
<organism evidence="1 2">
    <name type="scientific">Hymenobacter rubripertinctus</name>
    <dbReference type="NCBI Taxonomy" id="2029981"/>
    <lineage>
        <taxon>Bacteria</taxon>
        <taxon>Pseudomonadati</taxon>
        <taxon>Bacteroidota</taxon>
        <taxon>Cytophagia</taxon>
        <taxon>Cytophagales</taxon>
        <taxon>Hymenobacteraceae</taxon>
        <taxon>Hymenobacter</taxon>
    </lineage>
</organism>
<reference evidence="1 2" key="2">
    <citation type="submission" date="2019-01" db="EMBL/GenBank/DDBJ databases">
        <title>Hymenobacter humicola sp. nov., isolated from soils in Antarctica.</title>
        <authorList>
            <person name="Sedlacek I."/>
            <person name="Holochova P."/>
            <person name="Kralova S."/>
            <person name="Pantucek R."/>
            <person name="Stankova E."/>
            <person name="Vrbovska V."/>
            <person name="Kristofova L."/>
            <person name="Svec P."/>
            <person name="Busse H.-J."/>
        </authorList>
    </citation>
    <scope>NUCLEOTIDE SEQUENCE [LARGE SCALE GENOMIC DNA]</scope>
    <source>
        <strain evidence="1 2">CCM 8852</strain>
    </source>
</reference>
<dbReference type="Proteomes" id="UP000284250">
    <property type="component" value="Unassembled WGS sequence"/>
</dbReference>
<evidence type="ECO:0008006" key="3">
    <source>
        <dbReference type="Google" id="ProtNLM"/>
    </source>
</evidence>
<accession>A0A418QML2</accession>
<sequence>MPAAMRSVIITEGQSLLDICIQELGSIEALMELADANGLAITDDLETGEQLQIPDSLLSRPEVAAYFAARRQRINTANYPAPPTAPATAGLIDWLDEDFIDNDWF</sequence>
<keyword evidence="2" id="KW-1185">Reference proteome</keyword>
<reference evidence="1 2" key="1">
    <citation type="submission" date="2018-09" db="EMBL/GenBank/DDBJ databases">
        <authorList>
            <person name="Zeman M."/>
            <person name="Pardy F."/>
        </authorList>
    </citation>
    <scope>NUCLEOTIDE SEQUENCE [LARGE SCALE GENOMIC DNA]</scope>
    <source>
        <strain evidence="1 2">CCM 8852</strain>
    </source>
</reference>